<proteinExistence type="predicted"/>
<feature type="compositionally biased region" description="Polar residues" evidence="1">
    <location>
        <begin position="76"/>
        <end position="90"/>
    </location>
</feature>
<sequence>MFDKAPAPLANVFISRISQECIDLSTQPDPEVPPSKQPKLSDNSLPIFNPPQHTPPLTSFPQLTPGPFQQLAETPLASSVTTHSTDPPAF</sequence>
<accession>A0A9N8HVS5</accession>
<dbReference type="Proteomes" id="UP001153069">
    <property type="component" value="Unassembled WGS sequence"/>
</dbReference>
<dbReference type="AlphaFoldDB" id="A0A9N8HVS5"/>
<evidence type="ECO:0000313" key="3">
    <source>
        <dbReference type="Proteomes" id="UP001153069"/>
    </source>
</evidence>
<evidence type="ECO:0000313" key="2">
    <source>
        <dbReference type="EMBL" id="CAB9526630.1"/>
    </source>
</evidence>
<dbReference type="EMBL" id="CAICTM010001858">
    <property type="protein sequence ID" value="CAB9526630.1"/>
    <property type="molecule type" value="Genomic_DNA"/>
</dbReference>
<gene>
    <name evidence="2" type="ORF">SEMRO_1860_G302120.1</name>
</gene>
<evidence type="ECO:0000256" key="1">
    <source>
        <dbReference type="SAM" id="MobiDB-lite"/>
    </source>
</evidence>
<reference evidence="2" key="1">
    <citation type="submission" date="2020-06" db="EMBL/GenBank/DDBJ databases">
        <authorList>
            <consortium name="Plant Systems Biology data submission"/>
        </authorList>
    </citation>
    <scope>NUCLEOTIDE SEQUENCE</scope>
    <source>
        <strain evidence="2">D6</strain>
    </source>
</reference>
<protein>
    <submittedName>
        <fullName evidence="2">Uncharacterized protein</fullName>
    </submittedName>
</protein>
<keyword evidence="3" id="KW-1185">Reference proteome</keyword>
<comment type="caution">
    <text evidence="2">The sequence shown here is derived from an EMBL/GenBank/DDBJ whole genome shotgun (WGS) entry which is preliminary data.</text>
</comment>
<name>A0A9N8HVS5_9STRA</name>
<organism evidence="2 3">
    <name type="scientific">Seminavis robusta</name>
    <dbReference type="NCBI Taxonomy" id="568900"/>
    <lineage>
        <taxon>Eukaryota</taxon>
        <taxon>Sar</taxon>
        <taxon>Stramenopiles</taxon>
        <taxon>Ochrophyta</taxon>
        <taxon>Bacillariophyta</taxon>
        <taxon>Bacillariophyceae</taxon>
        <taxon>Bacillariophycidae</taxon>
        <taxon>Naviculales</taxon>
        <taxon>Naviculaceae</taxon>
        <taxon>Seminavis</taxon>
    </lineage>
</organism>
<feature type="region of interest" description="Disordered" evidence="1">
    <location>
        <begin position="24"/>
        <end position="90"/>
    </location>
</feature>